<evidence type="ECO:0000256" key="1">
    <source>
        <dbReference type="SAM" id="MobiDB-lite"/>
    </source>
</evidence>
<comment type="caution">
    <text evidence="2">The sequence shown here is derived from an EMBL/GenBank/DDBJ whole genome shotgun (WGS) entry which is preliminary data.</text>
</comment>
<dbReference type="InterPro" id="IPR023214">
    <property type="entry name" value="HAD_sf"/>
</dbReference>
<dbReference type="InterPro" id="IPR050155">
    <property type="entry name" value="HAD-like_hydrolase_sf"/>
</dbReference>
<gene>
    <name evidence="2" type="ORF">JMF97_26040</name>
</gene>
<dbReference type="InterPro" id="IPR036412">
    <property type="entry name" value="HAD-like_sf"/>
</dbReference>
<dbReference type="Pfam" id="PF00702">
    <property type="entry name" value="Hydrolase"/>
    <property type="match status" value="1"/>
</dbReference>
<accession>A0ABS1UWE0</accession>
<dbReference type="Proteomes" id="UP000661193">
    <property type="component" value="Unassembled WGS sequence"/>
</dbReference>
<dbReference type="SFLD" id="SFLDS00003">
    <property type="entry name" value="Haloacid_Dehalogenase"/>
    <property type="match status" value="1"/>
</dbReference>
<keyword evidence="3" id="KW-1185">Reference proteome</keyword>
<dbReference type="RefSeq" id="WP_203223894.1">
    <property type="nucleotide sequence ID" value="NZ_JAETXL010000010.1"/>
</dbReference>
<dbReference type="EMBL" id="JAETXL010000010">
    <property type="protein sequence ID" value="MBL6279621.1"/>
    <property type="molecule type" value="Genomic_DNA"/>
</dbReference>
<name>A0ABS1UWE0_9ACTN</name>
<organism evidence="2 3">
    <name type="scientific">Micromonospora fiedleri</name>
    <dbReference type="NCBI Taxonomy" id="1157498"/>
    <lineage>
        <taxon>Bacteria</taxon>
        <taxon>Bacillati</taxon>
        <taxon>Actinomycetota</taxon>
        <taxon>Actinomycetes</taxon>
        <taxon>Micromonosporales</taxon>
        <taxon>Micromonosporaceae</taxon>
        <taxon>Micromonospora</taxon>
    </lineage>
</organism>
<dbReference type="PANTHER" id="PTHR43434">
    <property type="entry name" value="PHOSPHOGLYCOLATE PHOSPHATASE"/>
    <property type="match status" value="1"/>
</dbReference>
<dbReference type="PANTHER" id="PTHR43434:SF1">
    <property type="entry name" value="PHOSPHOGLYCOLATE PHOSPHATASE"/>
    <property type="match status" value="1"/>
</dbReference>
<protein>
    <submittedName>
        <fullName evidence="2">HAD family hydrolase</fullName>
    </submittedName>
</protein>
<dbReference type="SFLD" id="SFLDG01129">
    <property type="entry name" value="C1.5:_HAD__Beta-PGM__Phosphata"/>
    <property type="match status" value="1"/>
</dbReference>
<reference evidence="2 3" key="1">
    <citation type="submission" date="2021-01" db="EMBL/GenBank/DDBJ databases">
        <title>Genome sequencing of Micromonospora fiedleri MG-37.</title>
        <authorList>
            <person name="Moreland P.E.J."/>
            <person name="Stach J.E.M."/>
        </authorList>
    </citation>
    <scope>NUCLEOTIDE SEQUENCE [LARGE SCALE GENOMIC DNA]</scope>
    <source>
        <strain evidence="2 3">MG-37</strain>
    </source>
</reference>
<proteinExistence type="predicted"/>
<evidence type="ECO:0000313" key="3">
    <source>
        <dbReference type="Proteomes" id="UP000661193"/>
    </source>
</evidence>
<feature type="compositionally biased region" description="Basic and acidic residues" evidence="1">
    <location>
        <begin position="252"/>
        <end position="262"/>
    </location>
</feature>
<dbReference type="GO" id="GO:0016787">
    <property type="term" value="F:hydrolase activity"/>
    <property type="evidence" value="ECO:0007669"/>
    <property type="project" value="UniProtKB-KW"/>
</dbReference>
<evidence type="ECO:0000313" key="2">
    <source>
        <dbReference type="EMBL" id="MBL6279621.1"/>
    </source>
</evidence>
<keyword evidence="2" id="KW-0378">Hydrolase</keyword>
<dbReference type="Gene3D" id="3.40.50.1000">
    <property type="entry name" value="HAD superfamily/HAD-like"/>
    <property type="match status" value="1"/>
</dbReference>
<sequence>MLRSPRALLLDFGGVLADAPRQSPAPSDLVRRLSDLVGDTVSVEQITTDLTEGGRAYARWRDDSGHLDDPIELPHARVWADFVTHSWPAPARTAVEDAATPLAYAWAWRPDWQVRPGIPEALHAAAAAGLPMAVVSNALCGAAHRDFLATAGLSDLFAAEFYSDEAGLRKPNPRLAWSAADAIGVPIGECWFIGDTVHRDVACARRAGAGAAILMRSPRTDHEPPHPQLRPDARIDDGHGLVTLLHQNRGTVEGRPERDDGLLGRATAQTPRRG</sequence>
<feature type="region of interest" description="Disordered" evidence="1">
    <location>
        <begin position="248"/>
        <end position="274"/>
    </location>
</feature>
<dbReference type="SUPFAM" id="SSF56784">
    <property type="entry name" value="HAD-like"/>
    <property type="match status" value="1"/>
</dbReference>